<dbReference type="Pfam" id="PF02254">
    <property type="entry name" value="TrkA_N"/>
    <property type="match status" value="2"/>
</dbReference>
<dbReference type="EMBL" id="CP052909">
    <property type="protein sequence ID" value="QNJ98562.1"/>
    <property type="molecule type" value="Genomic_DNA"/>
</dbReference>
<comment type="subcellular location">
    <subcellularLocation>
        <location evidence="1">Cell membrane</location>
        <topology evidence="1">Multi-pass membrane protein</topology>
    </subcellularLocation>
</comment>
<dbReference type="InterPro" id="IPR013099">
    <property type="entry name" value="K_chnl_dom"/>
</dbReference>
<keyword evidence="6" id="KW-1185">Reference proteome</keyword>
<keyword evidence="2" id="KW-1133">Transmembrane helix</keyword>
<feature type="transmembrane region" description="Helical" evidence="2">
    <location>
        <begin position="75"/>
        <end position="93"/>
    </location>
</feature>
<evidence type="ECO:0000313" key="5">
    <source>
        <dbReference type="EMBL" id="QNJ98562.1"/>
    </source>
</evidence>
<organism evidence="5 6">
    <name type="scientific">Constantimarinum furrinae</name>
    <dbReference type="NCBI Taxonomy" id="2562285"/>
    <lineage>
        <taxon>Bacteria</taxon>
        <taxon>Pseudomonadati</taxon>
        <taxon>Bacteroidota</taxon>
        <taxon>Flavobacteriia</taxon>
        <taxon>Flavobacteriales</taxon>
        <taxon>Flavobacteriaceae</taxon>
        <taxon>Altibacter/Constantimarinum group</taxon>
        <taxon>Constantimarinum</taxon>
    </lineage>
</organism>
<dbReference type="SUPFAM" id="SSF116726">
    <property type="entry name" value="TrkA C-terminal domain-like"/>
    <property type="match status" value="2"/>
</dbReference>
<keyword evidence="2" id="KW-0812">Transmembrane</keyword>
<dbReference type="InterPro" id="IPR006037">
    <property type="entry name" value="RCK_C"/>
</dbReference>
<reference evidence="5 6" key="1">
    <citation type="submission" date="2020-04" db="EMBL/GenBank/DDBJ databases">
        <title>Genome sequence of Altibacter aquimarinus strain ALE3EI.</title>
        <authorList>
            <person name="Oh H.-M."/>
            <person name="Jang D."/>
        </authorList>
    </citation>
    <scope>NUCLEOTIDE SEQUENCE [LARGE SCALE GENOMIC DNA]</scope>
    <source>
        <strain evidence="5 6">ALE3EI</strain>
    </source>
</reference>
<dbReference type="Gene3D" id="3.30.70.1450">
    <property type="entry name" value="Regulator of K+ conductance, C-terminal domain"/>
    <property type="match status" value="2"/>
</dbReference>
<dbReference type="Gene3D" id="3.40.50.720">
    <property type="entry name" value="NAD(P)-binding Rossmann-like Domain"/>
    <property type="match status" value="2"/>
</dbReference>
<dbReference type="AlphaFoldDB" id="A0A7G8PW46"/>
<dbReference type="Proteomes" id="UP000515514">
    <property type="component" value="Chromosome"/>
</dbReference>
<evidence type="ECO:0000256" key="2">
    <source>
        <dbReference type="SAM" id="Phobius"/>
    </source>
</evidence>
<evidence type="ECO:0000259" key="3">
    <source>
        <dbReference type="PROSITE" id="PS51201"/>
    </source>
</evidence>
<dbReference type="KEGG" id="alti:ALE3EI_2015"/>
<protein>
    <submittedName>
        <fullName evidence="5">Potassium transporter TrkA</fullName>
    </submittedName>
</protein>
<dbReference type="InterPro" id="IPR036721">
    <property type="entry name" value="RCK_C_sf"/>
</dbReference>
<dbReference type="SUPFAM" id="SSF81324">
    <property type="entry name" value="Voltage-gated potassium channels"/>
    <property type="match status" value="1"/>
</dbReference>
<dbReference type="GO" id="GO:0008324">
    <property type="term" value="F:monoatomic cation transmembrane transporter activity"/>
    <property type="evidence" value="ECO:0007669"/>
    <property type="project" value="InterPro"/>
</dbReference>
<accession>A0A7G8PW46</accession>
<dbReference type="PROSITE" id="PS51201">
    <property type="entry name" value="RCK_N"/>
    <property type="match status" value="1"/>
</dbReference>
<dbReference type="InterPro" id="IPR050721">
    <property type="entry name" value="Trk_Ktr_HKT_K-transport"/>
</dbReference>
<dbReference type="GO" id="GO:0006813">
    <property type="term" value="P:potassium ion transport"/>
    <property type="evidence" value="ECO:0007669"/>
    <property type="project" value="InterPro"/>
</dbReference>
<feature type="transmembrane region" description="Helical" evidence="2">
    <location>
        <begin position="40"/>
        <end position="63"/>
    </location>
</feature>
<dbReference type="InterPro" id="IPR003148">
    <property type="entry name" value="RCK_N"/>
</dbReference>
<dbReference type="PROSITE" id="PS51202">
    <property type="entry name" value="RCK_C"/>
    <property type="match status" value="1"/>
</dbReference>
<dbReference type="PANTHER" id="PTHR43833">
    <property type="entry name" value="POTASSIUM CHANNEL PROTEIN 2-RELATED-RELATED"/>
    <property type="match status" value="1"/>
</dbReference>
<feature type="domain" description="RCK C-terminal" evidence="4">
    <location>
        <begin position="279"/>
        <end position="364"/>
    </location>
</feature>
<dbReference type="PANTHER" id="PTHR43833:SF9">
    <property type="entry name" value="POTASSIUM CHANNEL PROTEIN YUGO-RELATED"/>
    <property type="match status" value="1"/>
</dbReference>
<gene>
    <name evidence="5" type="ORF">ALE3EI_2015</name>
</gene>
<dbReference type="SUPFAM" id="SSF51735">
    <property type="entry name" value="NAD(P)-binding Rossmann-fold domains"/>
    <property type="match status" value="2"/>
</dbReference>
<sequence>MYPQWERNNHFLATRAMKFVGSQLAYYLNDKDFKRNSRLLLKYVILLGVVISIYSMLFHIIMVKVEGQDHSWITGFYWTLTVMSTLGFGDITFQSDIGRLFSIVVLLSGIVMLLIVLPFAFIRHFYIPFLKSQSNKRVPRQLSPGVTGHILLCSYDVIARDLSERFDQEKTPYFVLENDLATALQYLDEGVPIVLGELDNKDTYINANIKVAKLIVVNRDDILNTKIILIIREIAPSVPIVAIATDNESIDVQELSGADHVLPLKRWLGEQLANRVNARHARSQPIGQYEDLFIAELPVLNTPLVSKTIRETGLRQKFGVSIVAINERGRLKPVQSDLKLTYESVLILIGNKDQLENVDELFQDYNINPNPVLLIGGGKVGIAVAESLHKNGILVNLIDKDPEICERARPLCHKVFQGRASDYDLLIKAGILESPSIVLSTNDDTMNIYLASYCRQLNKELRIVSRISEARNINIILRAGANFVLSYGTLGSEAVLSIAKGQELNVLGEGIMLFRTGIPQRLAGKSLAESGIGAKTGLTVIAIKENSKVLTLLSAATELPAGAEIVMLGNIDMMNKFNEIYIDVH</sequence>
<name>A0A7G8PW46_9FLAO</name>
<keyword evidence="2" id="KW-0472">Membrane</keyword>
<dbReference type="Pfam" id="PF07885">
    <property type="entry name" value="Ion_trans_2"/>
    <property type="match status" value="1"/>
</dbReference>
<dbReference type="GO" id="GO:0005886">
    <property type="term" value="C:plasma membrane"/>
    <property type="evidence" value="ECO:0007669"/>
    <property type="project" value="UniProtKB-SubCell"/>
</dbReference>
<proteinExistence type="predicted"/>
<dbReference type="Pfam" id="PF02080">
    <property type="entry name" value="TrkA_C"/>
    <property type="match status" value="2"/>
</dbReference>
<evidence type="ECO:0000259" key="4">
    <source>
        <dbReference type="PROSITE" id="PS51202"/>
    </source>
</evidence>
<feature type="domain" description="RCK N-terminal" evidence="3">
    <location>
        <begin position="369"/>
        <end position="486"/>
    </location>
</feature>
<evidence type="ECO:0000256" key="1">
    <source>
        <dbReference type="ARBA" id="ARBA00004651"/>
    </source>
</evidence>
<dbReference type="InterPro" id="IPR036291">
    <property type="entry name" value="NAD(P)-bd_dom_sf"/>
</dbReference>
<dbReference type="Gene3D" id="1.10.287.70">
    <property type="match status" value="1"/>
</dbReference>
<evidence type="ECO:0000313" key="6">
    <source>
        <dbReference type="Proteomes" id="UP000515514"/>
    </source>
</evidence>
<feature type="transmembrane region" description="Helical" evidence="2">
    <location>
        <begin position="100"/>
        <end position="126"/>
    </location>
</feature>